<evidence type="ECO:0000313" key="10">
    <source>
        <dbReference type="EMBL" id="WBW73404.1"/>
    </source>
</evidence>
<gene>
    <name evidence="10" type="primary">nrm1</name>
    <name evidence="10" type="ORF">SOMG_03446</name>
</gene>
<evidence type="ECO:0000256" key="9">
    <source>
        <dbReference type="SAM" id="MobiDB-lite"/>
    </source>
</evidence>
<reference evidence="10 11" key="1">
    <citation type="journal article" date="2023" name="G3 (Bethesda)">
        <title>A high-quality reference genome for the fission yeast Schizosaccharomyces osmophilus.</title>
        <authorList>
            <person name="Jia G.S."/>
            <person name="Zhang W.C."/>
            <person name="Liang Y."/>
            <person name="Liu X.H."/>
            <person name="Rhind N."/>
            <person name="Pidoux A."/>
            <person name="Brysch-Herzberg M."/>
            <person name="Du L.L."/>
        </authorList>
    </citation>
    <scope>NUCLEOTIDE SEQUENCE [LARGE SCALE GENOMIC DNA]</scope>
    <source>
        <strain evidence="10 11">CBS 15793</strain>
    </source>
</reference>
<keyword evidence="6" id="KW-0805">Transcription regulation</keyword>
<keyword evidence="11" id="KW-1185">Reference proteome</keyword>
<organism evidence="10 11">
    <name type="scientific">Schizosaccharomyces osmophilus</name>
    <dbReference type="NCBI Taxonomy" id="2545709"/>
    <lineage>
        <taxon>Eukaryota</taxon>
        <taxon>Fungi</taxon>
        <taxon>Dikarya</taxon>
        <taxon>Ascomycota</taxon>
        <taxon>Taphrinomycotina</taxon>
        <taxon>Schizosaccharomycetes</taxon>
        <taxon>Schizosaccharomycetales</taxon>
        <taxon>Schizosaccharomycetaceae</taxon>
        <taxon>Schizosaccharomyces</taxon>
    </lineage>
</organism>
<sequence>MDSFLKPSTPSRRQPDGENRAALGEINVQEDDIQANLPVTPLQTAPGKENAAPGSVSSSTFRPHKGILPLGEHKSPLSPRCALKDYGSEETKSVPSRKRPFFTHEADTDQDVETEENISRSAERPAQLHNIKTCAEHLRLRLQLAMYKVEVNQLYSPLRDLPIVMKTKLHHLPNTPCITSVWKQKTIPFTRSPSPQFCEDSFCTDDSPTKSTPSNPRHAQMHNLFTPQSSGLDDLVANNQTPSPLKMPHHPITKSSSSHSLWARHGKLTRSVSLLNDRTPKRIRPRSLSKSYSTPLKAYKVPRKSPASNSFTGPPTPISITNTPENSFENASYKNQSLYNSTPVQMHAPKRHLSDFGMLR</sequence>
<evidence type="ECO:0000256" key="5">
    <source>
        <dbReference type="ARBA" id="ARBA00022491"/>
    </source>
</evidence>
<keyword evidence="8" id="KW-0539">Nucleus</keyword>
<dbReference type="GO" id="GO:0005737">
    <property type="term" value="C:cytoplasm"/>
    <property type="evidence" value="ECO:0007669"/>
    <property type="project" value="UniProtKB-SubCell"/>
</dbReference>
<evidence type="ECO:0000313" key="11">
    <source>
        <dbReference type="Proteomes" id="UP001212411"/>
    </source>
</evidence>
<keyword evidence="4" id="KW-0963">Cytoplasm</keyword>
<evidence type="ECO:0000256" key="8">
    <source>
        <dbReference type="ARBA" id="ARBA00023242"/>
    </source>
</evidence>
<dbReference type="InterPro" id="IPR013734">
    <property type="entry name" value="TF_Nrm1/Whi5"/>
</dbReference>
<dbReference type="GO" id="GO:0005634">
    <property type="term" value="C:nucleus"/>
    <property type="evidence" value="ECO:0007669"/>
    <property type="project" value="UniProtKB-SubCell"/>
</dbReference>
<keyword evidence="7" id="KW-0804">Transcription</keyword>
<evidence type="ECO:0000256" key="3">
    <source>
        <dbReference type="ARBA" id="ARBA00006922"/>
    </source>
</evidence>
<evidence type="ECO:0000256" key="7">
    <source>
        <dbReference type="ARBA" id="ARBA00023163"/>
    </source>
</evidence>
<dbReference type="AlphaFoldDB" id="A0AAE9WD70"/>
<evidence type="ECO:0000256" key="6">
    <source>
        <dbReference type="ARBA" id="ARBA00023015"/>
    </source>
</evidence>
<keyword evidence="5" id="KW-0678">Repressor</keyword>
<comment type="subcellular location">
    <subcellularLocation>
        <location evidence="2">Cytoplasm</location>
    </subcellularLocation>
    <subcellularLocation>
        <location evidence="1">Nucleus</location>
    </subcellularLocation>
</comment>
<dbReference type="GeneID" id="80876925"/>
<name>A0AAE9WD70_9SCHI</name>
<protein>
    <submittedName>
        <fullName evidence="10">MBF complex corepressor Nrm1</fullName>
    </submittedName>
</protein>
<feature type="region of interest" description="Disordered" evidence="9">
    <location>
        <begin position="103"/>
        <end position="124"/>
    </location>
</feature>
<comment type="similarity">
    <text evidence="3">Belongs to the WHI5/NRM1 family.</text>
</comment>
<feature type="region of interest" description="Disordered" evidence="9">
    <location>
        <begin position="238"/>
        <end position="261"/>
    </location>
</feature>
<evidence type="ECO:0000256" key="4">
    <source>
        <dbReference type="ARBA" id="ARBA00022490"/>
    </source>
</evidence>
<evidence type="ECO:0000256" key="1">
    <source>
        <dbReference type="ARBA" id="ARBA00004123"/>
    </source>
</evidence>
<dbReference type="EMBL" id="CP115612">
    <property type="protein sequence ID" value="WBW73404.1"/>
    <property type="molecule type" value="Genomic_DNA"/>
</dbReference>
<dbReference type="RefSeq" id="XP_056037647.1">
    <property type="nucleotide sequence ID" value="XM_056182236.1"/>
</dbReference>
<dbReference type="Proteomes" id="UP001212411">
    <property type="component" value="Chromosome 2"/>
</dbReference>
<evidence type="ECO:0000256" key="2">
    <source>
        <dbReference type="ARBA" id="ARBA00004496"/>
    </source>
</evidence>
<accession>A0AAE9WD70</accession>
<dbReference type="KEGG" id="som:SOMG_03446"/>
<dbReference type="Pfam" id="PF08528">
    <property type="entry name" value="Whi5"/>
    <property type="match status" value="1"/>
</dbReference>
<proteinExistence type="inferred from homology"/>
<feature type="region of interest" description="Disordered" evidence="9">
    <location>
        <begin position="27"/>
        <end position="61"/>
    </location>
</feature>